<reference evidence="2" key="1">
    <citation type="submission" date="2023-03" db="EMBL/GenBank/DDBJ databases">
        <title>Massive genome expansion in bonnet fungi (Mycena s.s.) driven by repeated elements and novel gene families across ecological guilds.</title>
        <authorList>
            <consortium name="Lawrence Berkeley National Laboratory"/>
            <person name="Harder C.B."/>
            <person name="Miyauchi S."/>
            <person name="Viragh M."/>
            <person name="Kuo A."/>
            <person name="Thoen E."/>
            <person name="Andreopoulos B."/>
            <person name="Lu D."/>
            <person name="Skrede I."/>
            <person name="Drula E."/>
            <person name="Henrissat B."/>
            <person name="Morin E."/>
            <person name="Kohler A."/>
            <person name="Barry K."/>
            <person name="LaButti K."/>
            <person name="Morin E."/>
            <person name="Salamov A."/>
            <person name="Lipzen A."/>
            <person name="Mereny Z."/>
            <person name="Hegedus B."/>
            <person name="Baldrian P."/>
            <person name="Stursova M."/>
            <person name="Weitz H."/>
            <person name="Taylor A."/>
            <person name="Grigoriev I.V."/>
            <person name="Nagy L.G."/>
            <person name="Martin F."/>
            <person name="Kauserud H."/>
        </authorList>
    </citation>
    <scope>NUCLEOTIDE SEQUENCE</scope>
    <source>
        <strain evidence="2">CBHHK173m</strain>
    </source>
</reference>
<accession>A0AAD6UJ69</accession>
<feature type="transmembrane region" description="Helical" evidence="1">
    <location>
        <begin position="157"/>
        <end position="185"/>
    </location>
</feature>
<feature type="transmembrane region" description="Helical" evidence="1">
    <location>
        <begin position="39"/>
        <end position="57"/>
    </location>
</feature>
<keyword evidence="1" id="KW-0812">Transmembrane</keyword>
<evidence type="ECO:0000313" key="2">
    <source>
        <dbReference type="EMBL" id="KAJ7104087.1"/>
    </source>
</evidence>
<proteinExistence type="predicted"/>
<evidence type="ECO:0000256" key="1">
    <source>
        <dbReference type="SAM" id="Phobius"/>
    </source>
</evidence>
<dbReference type="Proteomes" id="UP001222325">
    <property type="component" value="Unassembled WGS sequence"/>
</dbReference>
<sequence>MDSRTPTAVFNTLAAVGFILLLVTIAPPALSKNIHRSKTWFSMILSWMVYSASYLLIIGHQMGPEPPRGVCGLQMLLVYATPPLTAISGLAFIADVHLRINKALFTSQVDHKFTPLLLLIPWGLFVAVTAEALIVVRDFSEIQRDPNNMYCHSVGNIQTQVSAIICVIGLGLALCMEIWTSVILYRNWVLFRQLKTKMRDLRLSSLIRILVFTLMTSTGLGLGAIVAPANVTDGLALWSALLPILPVLCAISFGTQMDIVHWWMFWRLWGTKLHPSCSSQSTRRSEEV</sequence>
<gene>
    <name evidence="2" type="ORF">B0H15DRAFT_808406</name>
</gene>
<feature type="transmembrane region" description="Helical" evidence="1">
    <location>
        <begin position="77"/>
        <end position="96"/>
    </location>
</feature>
<feature type="transmembrane region" description="Helical" evidence="1">
    <location>
        <begin position="116"/>
        <end position="137"/>
    </location>
</feature>
<dbReference type="AlphaFoldDB" id="A0AAD6UJ69"/>
<dbReference type="EMBL" id="JARJCN010000001">
    <property type="protein sequence ID" value="KAJ7104087.1"/>
    <property type="molecule type" value="Genomic_DNA"/>
</dbReference>
<feature type="transmembrane region" description="Helical" evidence="1">
    <location>
        <begin position="235"/>
        <end position="254"/>
    </location>
</feature>
<evidence type="ECO:0000313" key="3">
    <source>
        <dbReference type="Proteomes" id="UP001222325"/>
    </source>
</evidence>
<keyword evidence="1" id="KW-0472">Membrane</keyword>
<protein>
    <submittedName>
        <fullName evidence="2">Uncharacterized protein</fullName>
    </submittedName>
</protein>
<feature type="transmembrane region" description="Helical" evidence="1">
    <location>
        <begin position="6"/>
        <end position="27"/>
    </location>
</feature>
<name>A0AAD6UJ69_9AGAR</name>
<comment type="caution">
    <text evidence="2">The sequence shown here is derived from an EMBL/GenBank/DDBJ whole genome shotgun (WGS) entry which is preliminary data.</text>
</comment>
<keyword evidence="1" id="KW-1133">Transmembrane helix</keyword>
<organism evidence="2 3">
    <name type="scientific">Mycena belliarum</name>
    <dbReference type="NCBI Taxonomy" id="1033014"/>
    <lineage>
        <taxon>Eukaryota</taxon>
        <taxon>Fungi</taxon>
        <taxon>Dikarya</taxon>
        <taxon>Basidiomycota</taxon>
        <taxon>Agaricomycotina</taxon>
        <taxon>Agaricomycetes</taxon>
        <taxon>Agaricomycetidae</taxon>
        <taxon>Agaricales</taxon>
        <taxon>Marasmiineae</taxon>
        <taxon>Mycenaceae</taxon>
        <taxon>Mycena</taxon>
    </lineage>
</organism>
<feature type="transmembrane region" description="Helical" evidence="1">
    <location>
        <begin position="206"/>
        <end position="229"/>
    </location>
</feature>
<keyword evidence="3" id="KW-1185">Reference proteome</keyword>